<comment type="cofactor">
    <cofactor evidence="5">
        <name>Mg(2+)</name>
        <dbReference type="ChEBI" id="CHEBI:18420"/>
    </cofactor>
</comment>
<feature type="binding site" evidence="5">
    <location>
        <position position="123"/>
    </location>
    <ligand>
        <name>substrate</name>
    </ligand>
</feature>
<comment type="caution">
    <text evidence="6">The sequence shown here is derived from an EMBL/GenBank/DDBJ whole genome shotgun (WGS) entry which is preliminary data.</text>
</comment>
<dbReference type="Proteomes" id="UP000287447">
    <property type="component" value="Unassembled WGS sequence"/>
</dbReference>
<evidence type="ECO:0000256" key="1">
    <source>
        <dbReference type="ARBA" id="ARBA00001968"/>
    </source>
</evidence>
<dbReference type="GO" id="GO:0046872">
    <property type="term" value="F:metal ion binding"/>
    <property type="evidence" value="ECO:0007669"/>
    <property type="project" value="UniProtKB-KW"/>
</dbReference>
<name>A0A437QQU6_9PROT</name>
<evidence type="ECO:0000256" key="2">
    <source>
        <dbReference type="ARBA" id="ARBA00016549"/>
    </source>
</evidence>
<dbReference type="PANTHER" id="PTHR33254:SF4">
    <property type="entry name" value="4-HYDROXY-4-METHYL-2-OXOGLUTARATE ALDOLASE 3-RELATED"/>
    <property type="match status" value="1"/>
</dbReference>
<keyword evidence="5" id="KW-0479">Metal-binding</keyword>
<feature type="binding site" evidence="5">
    <location>
        <begin position="101"/>
        <end position="104"/>
    </location>
    <ligand>
        <name>substrate</name>
    </ligand>
</feature>
<dbReference type="Pfam" id="PF03737">
    <property type="entry name" value="RraA-like"/>
    <property type="match status" value="1"/>
</dbReference>
<accession>A0A437QQU6</accession>
<sequence length="228" mass="23467">MIKEKPILTIRREFPRPDPALVDALRGAMTGHVVDSMSGRGALDYRIKPVEAARSSICGVALTVKAAPGDNMAVNGALDVAKPGDIVVCATDSFVETAVVGDLLLGMLKNAGAAAFVTDGLVRDLKDVRGVGLPVFAMGANPNSPTGGGTGSVGLPIMIGGVHVEPGDVIIGDEDGVVVVPQADLPQVLETIKEVRALEAEAEAKVKAGQDRSPKFTALQEAGKVLEI</sequence>
<dbReference type="CDD" id="cd16841">
    <property type="entry name" value="RraA_family"/>
    <property type="match status" value="1"/>
</dbReference>
<feature type="binding site" evidence="5">
    <location>
        <position position="124"/>
    </location>
    <ligand>
        <name>Mg(2+)</name>
        <dbReference type="ChEBI" id="CHEBI:18420"/>
    </ligand>
</feature>
<dbReference type="SUPFAM" id="SSF89562">
    <property type="entry name" value="RraA-like"/>
    <property type="match status" value="1"/>
</dbReference>
<dbReference type="AlphaFoldDB" id="A0A437QQU6"/>
<dbReference type="InterPro" id="IPR036704">
    <property type="entry name" value="RraA/RraA-like_sf"/>
</dbReference>
<comment type="cofactor">
    <cofactor evidence="1">
        <name>a divalent metal cation</name>
        <dbReference type="ChEBI" id="CHEBI:60240"/>
    </cofactor>
</comment>
<dbReference type="RefSeq" id="WP_127766285.1">
    <property type="nucleotide sequence ID" value="NZ_SADE01000002.1"/>
</dbReference>
<protein>
    <recommendedName>
        <fullName evidence="2">Putative 4-hydroxy-4-methyl-2-oxoglutarate aldolase</fullName>
    </recommendedName>
    <alternativeName>
        <fullName evidence="3">Regulator of ribonuclease activity homolog</fullName>
    </alternativeName>
    <alternativeName>
        <fullName evidence="4">RraA-like protein</fullName>
    </alternativeName>
</protein>
<evidence type="ECO:0000313" key="6">
    <source>
        <dbReference type="EMBL" id="RVU36809.1"/>
    </source>
</evidence>
<dbReference type="PANTHER" id="PTHR33254">
    <property type="entry name" value="4-HYDROXY-4-METHYL-2-OXOGLUTARATE ALDOLASE 3-RELATED"/>
    <property type="match status" value="1"/>
</dbReference>
<organism evidence="6 7">
    <name type="scientific">Hwanghaeella grinnelliae</name>
    <dbReference type="NCBI Taxonomy" id="2500179"/>
    <lineage>
        <taxon>Bacteria</taxon>
        <taxon>Pseudomonadati</taxon>
        <taxon>Pseudomonadota</taxon>
        <taxon>Alphaproteobacteria</taxon>
        <taxon>Rhodospirillales</taxon>
        <taxon>Rhodospirillaceae</taxon>
        <taxon>Hwanghaeella</taxon>
    </lineage>
</organism>
<dbReference type="OrthoDB" id="9812532at2"/>
<keyword evidence="5" id="KW-0460">Magnesium</keyword>
<evidence type="ECO:0000256" key="3">
    <source>
        <dbReference type="ARBA" id="ARBA00029596"/>
    </source>
</evidence>
<proteinExistence type="predicted"/>
<evidence type="ECO:0000256" key="5">
    <source>
        <dbReference type="PIRSR" id="PIRSR605493-1"/>
    </source>
</evidence>
<dbReference type="Gene3D" id="3.50.30.40">
    <property type="entry name" value="Ribonuclease E inhibitor RraA/RraA-like"/>
    <property type="match status" value="1"/>
</dbReference>
<dbReference type="EMBL" id="SADE01000002">
    <property type="protein sequence ID" value="RVU36809.1"/>
    <property type="molecule type" value="Genomic_DNA"/>
</dbReference>
<keyword evidence="7" id="KW-1185">Reference proteome</keyword>
<evidence type="ECO:0000313" key="7">
    <source>
        <dbReference type="Proteomes" id="UP000287447"/>
    </source>
</evidence>
<gene>
    <name evidence="6" type="ORF">EOI86_16730</name>
</gene>
<evidence type="ECO:0000256" key="4">
    <source>
        <dbReference type="ARBA" id="ARBA00030169"/>
    </source>
</evidence>
<dbReference type="InterPro" id="IPR005493">
    <property type="entry name" value="RraA/RraA-like"/>
</dbReference>
<reference evidence="7" key="1">
    <citation type="submission" date="2019-01" db="EMBL/GenBank/DDBJ databases">
        <title>Gri0909 isolated from a small marine red alga.</title>
        <authorList>
            <person name="Kim J."/>
            <person name="Jeong S.E."/>
            <person name="Jeon C.O."/>
        </authorList>
    </citation>
    <scope>NUCLEOTIDE SEQUENCE [LARGE SCALE GENOMIC DNA]</scope>
    <source>
        <strain evidence="7">Gri0909</strain>
    </source>
</reference>